<evidence type="ECO:0000313" key="1">
    <source>
        <dbReference type="EMBL" id="AYV83242.1"/>
    </source>
</evidence>
<protein>
    <submittedName>
        <fullName evidence="1">Uncharacterized protein</fullName>
    </submittedName>
</protein>
<gene>
    <name evidence="1" type="ORF">Hyperionvirus5_48</name>
</gene>
<organism evidence="1">
    <name type="scientific">Hyperionvirus sp</name>
    <dbReference type="NCBI Taxonomy" id="2487770"/>
    <lineage>
        <taxon>Viruses</taxon>
        <taxon>Varidnaviria</taxon>
        <taxon>Bamfordvirae</taxon>
        <taxon>Nucleocytoviricota</taxon>
        <taxon>Megaviricetes</taxon>
        <taxon>Imitervirales</taxon>
        <taxon>Mimiviridae</taxon>
        <taxon>Klosneuvirinae</taxon>
    </lineage>
</organism>
<sequence>MVEEIGRLFTDMKSVDLLHGKDRKKKMEFTYLITEKGILEIKNVYKLESVENTRIFNLIIGGVKCSLKIYEKKSLSDLVIVDTKEARYIVHVEINVKMEGYCQEYREVVSHLTSLPVTNEGYTRLDTREENLIFSKYKY</sequence>
<reference evidence="1" key="1">
    <citation type="submission" date="2018-10" db="EMBL/GenBank/DDBJ databases">
        <title>Hidden diversity of soil giant viruses.</title>
        <authorList>
            <person name="Schulz F."/>
            <person name="Alteio L."/>
            <person name="Goudeau D."/>
            <person name="Ryan E.M."/>
            <person name="Malmstrom R.R."/>
            <person name="Blanchard J."/>
            <person name="Woyke T."/>
        </authorList>
    </citation>
    <scope>NUCLEOTIDE SEQUENCE</scope>
    <source>
        <strain evidence="1">HYV1</strain>
    </source>
</reference>
<name>A0A3G5A854_9VIRU</name>
<accession>A0A3G5A854</accession>
<proteinExistence type="predicted"/>
<dbReference type="EMBL" id="MK072387">
    <property type="protein sequence ID" value="AYV83242.1"/>
    <property type="molecule type" value="Genomic_DNA"/>
</dbReference>